<evidence type="ECO:0000313" key="2">
    <source>
        <dbReference type="EMBL" id="SEH67065.1"/>
    </source>
</evidence>
<evidence type="ECO:0000256" key="1">
    <source>
        <dbReference type="SAM" id="Phobius"/>
    </source>
</evidence>
<feature type="transmembrane region" description="Helical" evidence="1">
    <location>
        <begin position="53"/>
        <end position="83"/>
    </location>
</feature>
<keyword evidence="1" id="KW-0472">Membrane</keyword>
<sequence length="90" mass="9633">MAPLFPLPAENSAAISNLNLLLSSLWVLCADSMVNSLASTFNESASTCVPIKFALFLALTVKFLLLIDPPVTVVILMSFLILVTLSPKLP</sequence>
<accession>A0A1H6K3Y5</accession>
<gene>
    <name evidence="2" type="ORF">BAZSYMA_ACONTIG03627_0</name>
</gene>
<proteinExistence type="predicted"/>
<protein>
    <submittedName>
        <fullName evidence="2">Uncharacterized protein</fullName>
    </submittedName>
</protein>
<dbReference type="Proteomes" id="UP000198988">
    <property type="component" value="Unassembled WGS sequence"/>
</dbReference>
<dbReference type="EMBL" id="CDSC02000091">
    <property type="protein sequence ID" value="SEH67065.1"/>
    <property type="molecule type" value="Genomic_DNA"/>
</dbReference>
<dbReference type="AlphaFoldDB" id="A0A1H6K3Y5"/>
<reference evidence="3" key="1">
    <citation type="submission" date="2016-06" db="EMBL/GenBank/DDBJ databases">
        <authorList>
            <person name="Petersen J."/>
            <person name="Sayavedra L."/>
        </authorList>
    </citation>
    <scope>NUCLEOTIDE SEQUENCE [LARGE SCALE GENOMIC DNA]</scope>
    <source>
        <strain evidence="3">BazSymA</strain>
    </source>
</reference>
<organism evidence="2 3">
    <name type="scientific">Bathymodiolus azoricus thioautotrophic gill symbiont</name>
    <dbReference type="NCBI Taxonomy" id="235205"/>
    <lineage>
        <taxon>Bacteria</taxon>
        <taxon>Pseudomonadati</taxon>
        <taxon>Pseudomonadota</taxon>
        <taxon>Gammaproteobacteria</taxon>
        <taxon>sulfur-oxidizing symbionts</taxon>
    </lineage>
</organism>
<name>A0A1H6K3Y5_9GAMM</name>
<keyword evidence="1" id="KW-0812">Transmembrane</keyword>
<keyword evidence="1" id="KW-1133">Transmembrane helix</keyword>
<evidence type="ECO:0000313" key="3">
    <source>
        <dbReference type="Proteomes" id="UP000198988"/>
    </source>
</evidence>